<dbReference type="EMBL" id="JACAZE010000008">
    <property type="protein sequence ID" value="KAF7308225.1"/>
    <property type="molecule type" value="Genomic_DNA"/>
</dbReference>
<dbReference type="AlphaFoldDB" id="A0A8H6SXU3"/>
<reference evidence="1" key="1">
    <citation type="submission" date="2020-05" db="EMBL/GenBank/DDBJ databases">
        <title>Mycena genomes resolve the evolution of fungal bioluminescence.</title>
        <authorList>
            <person name="Tsai I.J."/>
        </authorList>
    </citation>
    <scope>NUCLEOTIDE SEQUENCE</scope>
    <source>
        <strain evidence="1">110903Hualien_Pintung</strain>
    </source>
</reference>
<dbReference type="Gene3D" id="3.50.50.60">
    <property type="entry name" value="FAD/NAD(P)-binding domain"/>
    <property type="match status" value="1"/>
</dbReference>
<evidence type="ECO:0008006" key="3">
    <source>
        <dbReference type="Google" id="ProtNLM"/>
    </source>
</evidence>
<gene>
    <name evidence="1" type="ORF">HMN09_00670400</name>
</gene>
<proteinExistence type="predicted"/>
<accession>A0A8H6SXU3</accession>
<organism evidence="1 2">
    <name type="scientific">Mycena chlorophos</name>
    <name type="common">Agaric fungus</name>
    <name type="synonym">Agaricus chlorophos</name>
    <dbReference type="NCBI Taxonomy" id="658473"/>
    <lineage>
        <taxon>Eukaryota</taxon>
        <taxon>Fungi</taxon>
        <taxon>Dikarya</taxon>
        <taxon>Basidiomycota</taxon>
        <taxon>Agaricomycotina</taxon>
        <taxon>Agaricomycetes</taxon>
        <taxon>Agaricomycetidae</taxon>
        <taxon>Agaricales</taxon>
        <taxon>Marasmiineae</taxon>
        <taxon>Mycenaceae</taxon>
        <taxon>Mycena</taxon>
    </lineage>
</organism>
<dbReference type="OrthoDB" id="10051892at2759"/>
<keyword evidence="2" id="KW-1185">Reference proteome</keyword>
<dbReference type="InterPro" id="IPR036188">
    <property type="entry name" value="FAD/NAD-bd_sf"/>
</dbReference>
<evidence type="ECO:0000313" key="1">
    <source>
        <dbReference type="EMBL" id="KAF7308225.1"/>
    </source>
</evidence>
<protein>
    <recommendedName>
        <fullName evidence="3">FAD/NAD(P)-binding domain-containing protein</fullName>
    </recommendedName>
</protein>
<comment type="caution">
    <text evidence="1">The sequence shown here is derived from an EMBL/GenBank/DDBJ whole genome shotgun (WGS) entry which is preliminary data.</text>
</comment>
<dbReference type="Proteomes" id="UP000613580">
    <property type="component" value="Unassembled WGS sequence"/>
</dbReference>
<sequence length="555" mass="61140">MNILFALVVVLGAVYATSLLVWHILRRVLVAKHIGTANLRLLQQGRAAHDKIPGTAVICGGGMAGLLTARICHEHFERVLVIEAEAWLSTDNARRVDGWKLLRETRARLMQWNSFHAVQPYLFLGLKHLFPNVVEEAERSQLKVVPAFPFFSVSGALWRRPQKPGGLPATIYASRHAFETFVRRLVLDREAYPNITIRPGTVTDVVPDLTDPTKLSQIVFRNDAGTVETVDAALVADCTGPARAGLKWLARHGYGTPPTAASGAPCPPSALPLDELKIALNQKLHYSSITYTAPDAAFMARFEALLPDAYKGDAPVITFLEDNTEATMATGEGVPDFCAFAGHTGEVRFQPTNIEQLRQYARSLYEVEPIPDFFWKVLDLLEEIEETAVVSLLRVPPTSYVRYSRAMNMPSNFVALGDSVMAVNPVFGEGCTKALRCAMALHTELLRASKTSGRSLPPTFGKGFFEEEKDKTEWLWDNTRLFDYGAPTTEPIPGESLSDGAALRWYITWLHRAAASDDHAALVVYDSVTGFASPIDALHPHLVAKVLWRGLVVGA</sequence>
<name>A0A8H6SXU3_MYCCL</name>
<evidence type="ECO:0000313" key="2">
    <source>
        <dbReference type="Proteomes" id="UP000613580"/>
    </source>
</evidence>
<dbReference type="SUPFAM" id="SSF51905">
    <property type="entry name" value="FAD/NAD(P)-binding domain"/>
    <property type="match status" value="1"/>
</dbReference>